<dbReference type="Proteomes" id="UP000054107">
    <property type="component" value="Unassembled WGS sequence"/>
</dbReference>
<dbReference type="EMBL" id="LN733615">
    <property type="protein sequence ID" value="CEP17160.1"/>
    <property type="molecule type" value="Genomic_DNA"/>
</dbReference>
<dbReference type="OrthoDB" id="2286618at2759"/>
<keyword evidence="3" id="KW-1185">Reference proteome</keyword>
<accession>A0A0B7NNP3</accession>
<gene>
    <name evidence="2" type="primary">PARPA_11453.1 scaffold 44122</name>
</gene>
<protein>
    <submittedName>
        <fullName evidence="2">Uncharacterized protein</fullName>
    </submittedName>
</protein>
<organism evidence="2 3">
    <name type="scientific">Parasitella parasitica</name>
    <dbReference type="NCBI Taxonomy" id="35722"/>
    <lineage>
        <taxon>Eukaryota</taxon>
        <taxon>Fungi</taxon>
        <taxon>Fungi incertae sedis</taxon>
        <taxon>Mucoromycota</taxon>
        <taxon>Mucoromycotina</taxon>
        <taxon>Mucoromycetes</taxon>
        <taxon>Mucorales</taxon>
        <taxon>Mucorineae</taxon>
        <taxon>Mucoraceae</taxon>
        <taxon>Parasitella</taxon>
    </lineage>
</organism>
<evidence type="ECO:0000313" key="3">
    <source>
        <dbReference type="Proteomes" id="UP000054107"/>
    </source>
</evidence>
<feature type="region of interest" description="Disordered" evidence="1">
    <location>
        <begin position="141"/>
        <end position="163"/>
    </location>
</feature>
<evidence type="ECO:0000256" key="1">
    <source>
        <dbReference type="SAM" id="MobiDB-lite"/>
    </source>
</evidence>
<evidence type="ECO:0000313" key="2">
    <source>
        <dbReference type="EMBL" id="CEP17160.1"/>
    </source>
</evidence>
<feature type="compositionally biased region" description="Acidic residues" evidence="1">
    <location>
        <begin position="154"/>
        <end position="163"/>
    </location>
</feature>
<dbReference type="AlphaFoldDB" id="A0A0B7NNP3"/>
<proteinExistence type="predicted"/>
<sequence length="530" mass="60914">MFKRPQQKFYNTWISTAENLLPAYDYFDFANFVNRDKQSTSLLYNNIMKMTLQNANGENKLTIANAINKFNSRGKLGSKFGQEYNEYWEKREQAEHEERIKKRQKTAIETTNDAACASFESVVLNVAAEIQGSKVNKNIEKGKNAATNTNDNTNNDDDNDEEYSPEYEDVFFEAFNEKIIYVNTINNKKYADEEILRLAEATDLPTKKPSDAFASLQNKINDCEPSTKLLRKTIKLYIAEMIDTFDPIIHADLNFTEVLCTHFLNMIDSPRNPLLQKQLERNTGFLTTIPILHNLFVSRNDILDMQWVEKTAITTGNIKWDGVVFVVENKTVTPMFVELSGGINFNSTDKKETDDEKKLVEQFIKLLKIQKAEGVETPCQYYLIANIFKLDMILYFESLTYFGDYYVKRTHFTVSCPSTCSKLIDFVAKIPQLFEYRQGILNLQENRQSLAPAPRRHVPQPFEAPHHLRYSRVLDIGVAKPEMFLIALVLNPALLAKTNVKCALSFGVLVFSIWELSKHISSLSITQPEH</sequence>
<reference evidence="2 3" key="1">
    <citation type="submission" date="2014-09" db="EMBL/GenBank/DDBJ databases">
        <authorList>
            <person name="Ellenberger Sabrina"/>
        </authorList>
    </citation>
    <scope>NUCLEOTIDE SEQUENCE [LARGE SCALE GENOMIC DNA]</scope>
    <source>
        <strain evidence="2 3">CBS 412.66</strain>
    </source>
</reference>
<name>A0A0B7NNP3_9FUNG</name>
<feature type="compositionally biased region" description="Low complexity" evidence="1">
    <location>
        <begin position="144"/>
        <end position="153"/>
    </location>
</feature>